<feature type="domain" description="AAA-ATPase-like" evidence="1">
    <location>
        <begin position="5"/>
        <end position="106"/>
    </location>
</feature>
<dbReference type="AlphaFoldDB" id="M1MUE5"/>
<evidence type="ECO:0000259" key="1">
    <source>
        <dbReference type="Pfam" id="PF09820"/>
    </source>
</evidence>
<dbReference type="PATRIC" id="fig|931276.5.peg.4569"/>
<accession>M1MUE5</accession>
<dbReference type="Pfam" id="PF09820">
    <property type="entry name" value="AAA-ATPase_like"/>
    <property type="match status" value="1"/>
</dbReference>
<name>M1MUE5_9CLOT</name>
<dbReference type="Proteomes" id="UP000011728">
    <property type="component" value="Chromosome"/>
</dbReference>
<reference evidence="2 3" key="1">
    <citation type="submission" date="2013-02" db="EMBL/GenBank/DDBJ databases">
        <title>Genome sequence of Clostridium saccharoperbutylacetonicum N1-4(HMT).</title>
        <authorList>
            <person name="Poehlein A."/>
            <person name="Daniel R."/>
        </authorList>
    </citation>
    <scope>NUCLEOTIDE SEQUENCE [LARGE SCALE GENOMIC DNA]</scope>
    <source>
        <strain evidence="3">N1-4(HMT)</strain>
    </source>
</reference>
<protein>
    <submittedName>
        <fullName evidence="2">Putative AAA-ATPase</fullName>
    </submittedName>
</protein>
<dbReference type="PANTHER" id="PTHR34825:SF2">
    <property type="entry name" value="AAA-ATPASE-LIKE DOMAIN-CONTAINING PROTEIN"/>
    <property type="match status" value="1"/>
</dbReference>
<dbReference type="EMBL" id="CP004121">
    <property type="protein sequence ID" value="AGF58286.1"/>
    <property type="molecule type" value="Genomic_DNA"/>
</dbReference>
<proteinExistence type="predicted"/>
<sequence>MKRIPYGILNFEVLRKKNYLYVDKTSFIELLDRYAPYKLFIRPRRFGKSLFISMLETYYDINKKDKFEEIFRELYIGKNPTEEKNKFLIWKISFAGIDADNPLIVSDCESEECIKIDEEIYKTIQSNII</sequence>
<keyword evidence="3" id="KW-1185">Reference proteome</keyword>
<dbReference type="PANTHER" id="PTHR34825">
    <property type="entry name" value="CONSERVED PROTEIN, WITH A WEAK D-GALACTARATE DEHYDRATASE/ALTRONATE HYDROLASE DOMAIN"/>
    <property type="match status" value="1"/>
</dbReference>
<gene>
    <name evidence="2" type="ORF">Cspa_c45330</name>
</gene>
<dbReference type="eggNOG" id="COG1429">
    <property type="taxonomic scope" value="Bacteria"/>
</dbReference>
<dbReference type="HOGENOM" id="CLU_021114_7_0_9"/>
<evidence type="ECO:0000313" key="3">
    <source>
        <dbReference type="Proteomes" id="UP000011728"/>
    </source>
</evidence>
<dbReference type="InterPro" id="IPR018631">
    <property type="entry name" value="AAA-ATPase-like_dom"/>
</dbReference>
<evidence type="ECO:0000313" key="2">
    <source>
        <dbReference type="EMBL" id="AGF58286.1"/>
    </source>
</evidence>
<dbReference type="KEGG" id="csr:Cspa_c45330"/>
<organism evidence="2 3">
    <name type="scientific">Clostridium saccharoperbutylacetonicum N1-4(HMT)</name>
    <dbReference type="NCBI Taxonomy" id="931276"/>
    <lineage>
        <taxon>Bacteria</taxon>
        <taxon>Bacillati</taxon>
        <taxon>Bacillota</taxon>
        <taxon>Clostridia</taxon>
        <taxon>Eubacteriales</taxon>
        <taxon>Clostridiaceae</taxon>
        <taxon>Clostridium</taxon>
    </lineage>
</organism>